<dbReference type="KEGG" id="spsw:Sps_05570"/>
<evidence type="ECO:0000259" key="1">
    <source>
        <dbReference type="Pfam" id="PF07201"/>
    </source>
</evidence>
<dbReference type="Proteomes" id="UP000189545">
    <property type="component" value="Chromosome"/>
</dbReference>
<gene>
    <name evidence="2" type="ORF">Sps_05570</name>
</gene>
<proteinExistence type="predicted"/>
<accession>A0A1S6HYL8</accession>
<dbReference type="Gene3D" id="1.10.150.630">
    <property type="match status" value="1"/>
</dbReference>
<dbReference type="GO" id="GO:0050709">
    <property type="term" value="P:negative regulation of protein secretion"/>
    <property type="evidence" value="ECO:0007669"/>
    <property type="project" value="InterPro"/>
</dbReference>
<dbReference type="GO" id="GO:0030254">
    <property type="term" value="P:protein secretion by the type III secretion system"/>
    <property type="evidence" value="ECO:0007669"/>
    <property type="project" value="InterPro"/>
</dbReference>
<dbReference type="OrthoDB" id="5810262at2"/>
<dbReference type="InterPro" id="IPR010812">
    <property type="entry name" value="HrpJ-like"/>
</dbReference>
<sequence>MPGINTGTIAADLTRNVLAQNSANGALGTAINSGNYRGDIVKLVPDAKSLLDAAEELTFKASEYVEKDISKRKIQDDYGTVSEIHALVEEYLKKVPDLEKQQKLKDFVSNLSKQNVTVAHQLLAYLGSYSGDASEQFVALSEAKKQLTGKPEAKALLALINASLAKMAKEQGPQIKAGLNVYDAALEASSDNEIGDLQGLRDFYRDSVLDYTGLGDAFEKVLARFGDKKVTEAIGFLLKGLSADLQVQGSSIDKSKLQQIMNDIKKLKVINGLHEQVAQLFERVKIAPAA</sequence>
<dbReference type="GO" id="GO:0009986">
    <property type="term" value="C:cell surface"/>
    <property type="evidence" value="ECO:0007669"/>
    <property type="project" value="InterPro"/>
</dbReference>
<dbReference type="AlphaFoldDB" id="A0A1S6HYL8"/>
<dbReference type="SUPFAM" id="SSF140591">
    <property type="entry name" value="Type III secretion system domain"/>
    <property type="match status" value="1"/>
</dbReference>
<name>A0A1S6HYL8_9GAMM</name>
<dbReference type="NCBIfam" id="TIGR02568">
    <property type="entry name" value="LcrE"/>
    <property type="match status" value="1"/>
</dbReference>
<evidence type="ECO:0000313" key="2">
    <source>
        <dbReference type="EMBL" id="AQS40633.1"/>
    </source>
</evidence>
<evidence type="ECO:0000313" key="3">
    <source>
        <dbReference type="Proteomes" id="UP000189545"/>
    </source>
</evidence>
<keyword evidence="3" id="KW-1185">Reference proteome</keyword>
<feature type="domain" description="Hypersensitivity response secretion-like HrpJ" evidence="1">
    <location>
        <begin position="61"/>
        <end position="225"/>
    </location>
</feature>
<dbReference type="RefSeq" id="WP_077755406.1">
    <property type="nucleotide sequence ID" value="NZ_CP014782.1"/>
</dbReference>
<reference evidence="2 3" key="1">
    <citation type="submission" date="2016-03" db="EMBL/GenBank/DDBJ databases">
        <title>Complete genome sequence of Shewanella psychrophila WP2, a deep sea bacterium isolated from west Pacific sediment.</title>
        <authorList>
            <person name="Xu G."/>
            <person name="Jian H."/>
        </authorList>
    </citation>
    <scope>NUCLEOTIDE SEQUENCE [LARGE SCALE GENOMIC DNA]</scope>
    <source>
        <strain evidence="2 3">WP2</strain>
    </source>
</reference>
<dbReference type="InterPro" id="IPR013401">
    <property type="entry name" value="T3SS_LcrE"/>
</dbReference>
<organism evidence="2 3">
    <name type="scientific">Shewanella psychrophila</name>
    <dbReference type="NCBI Taxonomy" id="225848"/>
    <lineage>
        <taxon>Bacteria</taxon>
        <taxon>Pseudomonadati</taxon>
        <taxon>Pseudomonadota</taxon>
        <taxon>Gammaproteobacteria</taxon>
        <taxon>Alteromonadales</taxon>
        <taxon>Shewanellaceae</taxon>
        <taxon>Shewanella</taxon>
    </lineage>
</organism>
<protein>
    <submittedName>
        <fullName evidence="2">Type III secretion regulator YopN/LcrE/InvE/MxiC</fullName>
    </submittedName>
</protein>
<dbReference type="GO" id="GO:0019867">
    <property type="term" value="C:outer membrane"/>
    <property type="evidence" value="ECO:0007669"/>
    <property type="project" value="InterPro"/>
</dbReference>
<dbReference type="EMBL" id="CP014782">
    <property type="protein sequence ID" value="AQS40633.1"/>
    <property type="molecule type" value="Genomic_DNA"/>
</dbReference>
<dbReference type="STRING" id="225848.Sps_05570"/>
<dbReference type="Pfam" id="PF07201">
    <property type="entry name" value="HrpJ"/>
    <property type="match status" value="1"/>
</dbReference>